<sequence length="55" mass="5857">MDDELRLRLDALIFMLLALLAVEGFQLLGPPGAGFGLLLGIVIIYAFGPGLANRT</sequence>
<protein>
    <submittedName>
        <fullName evidence="2">Uncharacterized protein</fullName>
    </submittedName>
</protein>
<feature type="transmembrane region" description="Helical" evidence="1">
    <location>
        <begin position="7"/>
        <end position="27"/>
    </location>
</feature>
<proteinExistence type="predicted"/>
<dbReference type="RefSeq" id="WP_390224221.1">
    <property type="nucleotide sequence ID" value="NZ_JBHTAA010000005.1"/>
</dbReference>
<keyword evidence="1" id="KW-1133">Transmembrane helix</keyword>
<evidence type="ECO:0000256" key="1">
    <source>
        <dbReference type="SAM" id="Phobius"/>
    </source>
</evidence>
<accession>A0ABD5ZGW3</accession>
<keyword evidence="1" id="KW-0812">Transmembrane</keyword>
<gene>
    <name evidence="2" type="ORF">ACFQJC_13225</name>
</gene>
<keyword evidence="1" id="KW-0472">Membrane</keyword>
<reference evidence="2 3" key="1">
    <citation type="journal article" date="2019" name="Int. J. Syst. Evol. Microbiol.">
        <title>The Global Catalogue of Microorganisms (GCM) 10K type strain sequencing project: providing services to taxonomists for standard genome sequencing and annotation.</title>
        <authorList>
            <consortium name="The Broad Institute Genomics Platform"/>
            <consortium name="The Broad Institute Genome Sequencing Center for Infectious Disease"/>
            <person name="Wu L."/>
            <person name="Ma J."/>
        </authorList>
    </citation>
    <scope>NUCLEOTIDE SEQUENCE [LARGE SCALE GENOMIC DNA]</scope>
    <source>
        <strain evidence="2 3">DSM 29988</strain>
    </source>
</reference>
<evidence type="ECO:0000313" key="3">
    <source>
        <dbReference type="Proteomes" id="UP001596481"/>
    </source>
</evidence>
<name>A0ABD5ZGW3_9EURY</name>
<dbReference type="AlphaFoldDB" id="A0ABD5ZGW3"/>
<dbReference type="EMBL" id="JBHTAA010000005">
    <property type="protein sequence ID" value="MFC7204483.1"/>
    <property type="molecule type" value="Genomic_DNA"/>
</dbReference>
<organism evidence="2 3">
    <name type="scientific">Haloferax namakaokahaiae</name>
    <dbReference type="NCBI Taxonomy" id="1748331"/>
    <lineage>
        <taxon>Archaea</taxon>
        <taxon>Methanobacteriati</taxon>
        <taxon>Methanobacteriota</taxon>
        <taxon>Stenosarchaea group</taxon>
        <taxon>Halobacteria</taxon>
        <taxon>Halobacteriales</taxon>
        <taxon>Haloferacaceae</taxon>
        <taxon>Haloferax</taxon>
    </lineage>
</organism>
<keyword evidence="3" id="KW-1185">Reference proteome</keyword>
<comment type="caution">
    <text evidence="2">The sequence shown here is derived from an EMBL/GenBank/DDBJ whole genome shotgun (WGS) entry which is preliminary data.</text>
</comment>
<dbReference type="Proteomes" id="UP001596481">
    <property type="component" value="Unassembled WGS sequence"/>
</dbReference>
<evidence type="ECO:0000313" key="2">
    <source>
        <dbReference type="EMBL" id="MFC7204483.1"/>
    </source>
</evidence>
<feature type="transmembrane region" description="Helical" evidence="1">
    <location>
        <begin position="33"/>
        <end position="52"/>
    </location>
</feature>